<keyword evidence="5 11" id="KW-0808">Transferase</keyword>
<dbReference type="GO" id="GO:0005524">
    <property type="term" value="F:ATP binding"/>
    <property type="evidence" value="ECO:0007669"/>
    <property type="project" value="UniProtKB-UniRule"/>
</dbReference>
<dbReference type="Gene3D" id="3.40.50.300">
    <property type="entry name" value="P-loop containing nucleotide triphosphate hydrolases"/>
    <property type="match status" value="1"/>
</dbReference>
<comment type="pathway">
    <text evidence="1 11">Metabolic intermediate biosynthesis; chorismate biosynthesis; chorismate from D-erythrose 4-phosphate and phosphoenolpyruvate: step 5/7.</text>
</comment>
<feature type="region of interest" description="Disordered" evidence="12">
    <location>
        <begin position="20"/>
        <end position="41"/>
    </location>
</feature>
<dbReference type="GO" id="GO:0009423">
    <property type="term" value="P:chorismate biosynthetic process"/>
    <property type="evidence" value="ECO:0007669"/>
    <property type="project" value="UniProtKB-UniRule"/>
</dbReference>
<dbReference type="CDD" id="cd00464">
    <property type="entry name" value="SK"/>
    <property type="match status" value="1"/>
</dbReference>
<feature type="binding site" evidence="11">
    <location>
        <position position="1733"/>
    </location>
    <ligand>
        <name>substrate</name>
    </ligand>
</feature>
<feature type="binding site" evidence="11">
    <location>
        <position position="1714"/>
    </location>
    <ligand>
        <name>ATP</name>
        <dbReference type="ChEBI" id="CHEBI:30616"/>
    </ligand>
</feature>
<evidence type="ECO:0000256" key="4">
    <source>
        <dbReference type="ARBA" id="ARBA00022605"/>
    </source>
</evidence>
<keyword evidence="6 11" id="KW-0547">Nucleotide-binding</keyword>
<dbReference type="Proteomes" id="UP000328092">
    <property type="component" value="Unassembled WGS sequence"/>
</dbReference>
<evidence type="ECO:0000256" key="12">
    <source>
        <dbReference type="SAM" id="MobiDB-lite"/>
    </source>
</evidence>
<evidence type="ECO:0000256" key="2">
    <source>
        <dbReference type="ARBA" id="ARBA00006997"/>
    </source>
</evidence>
<dbReference type="GO" id="GO:0000287">
    <property type="term" value="F:magnesium ion binding"/>
    <property type="evidence" value="ECO:0007669"/>
    <property type="project" value="UniProtKB-UniRule"/>
</dbReference>
<keyword evidence="4 11" id="KW-0028">Amino-acid biosynthesis</keyword>
<dbReference type="InterPro" id="IPR000623">
    <property type="entry name" value="Shikimate_kinase/TSH1"/>
</dbReference>
<dbReference type="HAMAP" id="MF_00109">
    <property type="entry name" value="Shikimate_kinase"/>
    <property type="match status" value="1"/>
</dbReference>
<proteinExistence type="inferred from homology"/>
<dbReference type="EC" id="2.7.1.71" evidence="3 11"/>
<comment type="subcellular location">
    <subcellularLocation>
        <location evidence="11">Cytoplasm</location>
    </subcellularLocation>
</comment>
<dbReference type="Pfam" id="PF01202">
    <property type="entry name" value="SKI"/>
    <property type="match status" value="1"/>
</dbReference>
<dbReference type="UniPathway" id="UPA00053">
    <property type="reaction ID" value="UER00088"/>
</dbReference>
<keyword evidence="11" id="KW-0479">Metal-binding</keyword>
<keyword evidence="8 11" id="KW-0067">ATP-binding</keyword>
<reference evidence="13" key="1">
    <citation type="submission" date="2019-02" db="EMBL/GenBank/DDBJ databases">
        <authorList>
            <person name="Pothier F.J."/>
        </authorList>
    </citation>
    <scope>NUCLEOTIDE SEQUENCE</scope>
    <source>
        <strain evidence="13">CI-1B</strain>
    </source>
</reference>
<feature type="binding site" evidence="11">
    <location>
        <position position="1676"/>
    </location>
    <ligand>
        <name>substrate</name>
    </ligand>
</feature>
<comment type="function">
    <text evidence="11">Catalyzes the specific phosphorylation of the 3-hydroxyl group of shikimic acid using ATP as a cosubstrate.</text>
</comment>
<dbReference type="GO" id="GO:0008652">
    <property type="term" value="P:amino acid biosynthetic process"/>
    <property type="evidence" value="ECO:0007669"/>
    <property type="project" value="UniProtKB-KW"/>
</dbReference>
<feature type="binding site" evidence="11">
    <location>
        <position position="1654"/>
    </location>
    <ligand>
        <name>substrate</name>
    </ligand>
</feature>
<feature type="binding site" evidence="11">
    <location>
        <position position="1629"/>
    </location>
    <ligand>
        <name>substrate</name>
    </ligand>
</feature>
<evidence type="ECO:0000256" key="11">
    <source>
        <dbReference type="HAMAP-Rule" id="MF_00109"/>
    </source>
</evidence>
<feature type="binding site" evidence="11">
    <location>
        <begin position="1607"/>
        <end position="1612"/>
    </location>
    <ligand>
        <name>ATP</name>
        <dbReference type="ChEBI" id="CHEBI:30616"/>
    </ligand>
</feature>
<name>A0A508T591_9BRAD</name>
<dbReference type="InterPro" id="IPR031322">
    <property type="entry name" value="Shikimate/glucono_kinase"/>
</dbReference>
<comment type="cofactor">
    <cofactor evidence="11">
        <name>Mg(2+)</name>
        <dbReference type="ChEBI" id="CHEBI:18420"/>
    </cofactor>
    <text evidence="11">Binds 1 Mg(2+) ion per subunit.</text>
</comment>
<feature type="binding site" evidence="11">
    <location>
        <position position="1611"/>
    </location>
    <ligand>
        <name>Mg(2+)</name>
        <dbReference type="ChEBI" id="CHEBI:18420"/>
    </ligand>
</feature>
<feature type="compositionally biased region" description="Polar residues" evidence="12">
    <location>
        <begin position="147"/>
        <end position="156"/>
    </location>
</feature>
<comment type="catalytic activity">
    <reaction evidence="10 11">
        <text>shikimate + ATP = 3-phosphoshikimate + ADP + H(+)</text>
        <dbReference type="Rhea" id="RHEA:13121"/>
        <dbReference type="ChEBI" id="CHEBI:15378"/>
        <dbReference type="ChEBI" id="CHEBI:30616"/>
        <dbReference type="ChEBI" id="CHEBI:36208"/>
        <dbReference type="ChEBI" id="CHEBI:145989"/>
        <dbReference type="ChEBI" id="CHEBI:456216"/>
        <dbReference type="EC" id="2.7.1.71"/>
    </reaction>
</comment>
<dbReference type="InterPro" id="IPR023000">
    <property type="entry name" value="Shikimate_kinase_CS"/>
</dbReference>
<keyword evidence="7 11" id="KW-0418">Kinase</keyword>
<comment type="caution">
    <text evidence="13">The sequence shown here is derived from an EMBL/GenBank/DDBJ whole genome shotgun (WGS) entry which is preliminary data.</text>
</comment>
<comment type="subunit">
    <text evidence="11">Monomer.</text>
</comment>
<organism evidence="13 14">
    <name type="scientific">Bradyrhizobium ivorense</name>
    <dbReference type="NCBI Taxonomy" id="2511166"/>
    <lineage>
        <taxon>Bacteria</taxon>
        <taxon>Pseudomonadati</taxon>
        <taxon>Pseudomonadota</taxon>
        <taxon>Alphaproteobacteria</taxon>
        <taxon>Hyphomicrobiales</taxon>
        <taxon>Nitrobacteraceae</taxon>
        <taxon>Bradyrhizobium</taxon>
    </lineage>
</organism>
<dbReference type="PANTHER" id="PTHR21087:SF16">
    <property type="entry name" value="SHIKIMATE KINASE 1, CHLOROPLASTIC"/>
    <property type="match status" value="1"/>
</dbReference>
<dbReference type="InterPro" id="IPR027417">
    <property type="entry name" value="P-loop_NTPase"/>
</dbReference>
<gene>
    <name evidence="13" type="primary">aroK_2</name>
    <name evidence="11" type="synonym">aroK</name>
    <name evidence="13" type="ORF">CI1B_32160</name>
</gene>
<dbReference type="GO" id="GO:0005829">
    <property type="term" value="C:cytosol"/>
    <property type="evidence" value="ECO:0007669"/>
    <property type="project" value="TreeGrafter"/>
</dbReference>
<dbReference type="PANTHER" id="PTHR21087">
    <property type="entry name" value="SHIKIMATE KINASE"/>
    <property type="match status" value="1"/>
</dbReference>
<keyword evidence="11" id="KW-0460">Magnesium</keyword>
<dbReference type="GO" id="GO:0009073">
    <property type="term" value="P:aromatic amino acid family biosynthetic process"/>
    <property type="evidence" value="ECO:0007669"/>
    <property type="project" value="UniProtKB-KW"/>
</dbReference>
<evidence type="ECO:0000313" key="14">
    <source>
        <dbReference type="Proteomes" id="UP000328092"/>
    </source>
</evidence>
<feature type="compositionally biased region" description="Polar residues" evidence="12">
    <location>
        <begin position="168"/>
        <end position="177"/>
    </location>
</feature>
<dbReference type="PRINTS" id="PR01100">
    <property type="entry name" value="SHIKIMTKNASE"/>
</dbReference>
<feature type="region of interest" description="Disordered" evidence="12">
    <location>
        <begin position="147"/>
        <end position="181"/>
    </location>
</feature>
<evidence type="ECO:0000256" key="3">
    <source>
        <dbReference type="ARBA" id="ARBA00012154"/>
    </source>
</evidence>
<dbReference type="SUPFAM" id="SSF52540">
    <property type="entry name" value="P-loop containing nucleoside triphosphate hydrolases"/>
    <property type="match status" value="1"/>
</dbReference>
<keyword evidence="11" id="KW-0963">Cytoplasm</keyword>
<comment type="caution">
    <text evidence="11">Lacks conserved residue(s) required for the propagation of feature annotation.</text>
</comment>
<evidence type="ECO:0000256" key="1">
    <source>
        <dbReference type="ARBA" id="ARBA00004842"/>
    </source>
</evidence>
<accession>A0A508T591</accession>
<evidence type="ECO:0000256" key="9">
    <source>
        <dbReference type="ARBA" id="ARBA00023141"/>
    </source>
</evidence>
<dbReference type="PROSITE" id="PS01128">
    <property type="entry name" value="SHIKIMATE_KINASE"/>
    <property type="match status" value="1"/>
</dbReference>
<evidence type="ECO:0000313" key="13">
    <source>
        <dbReference type="EMBL" id="VIO70562.1"/>
    </source>
</evidence>
<evidence type="ECO:0000256" key="7">
    <source>
        <dbReference type="ARBA" id="ARBA00022777"/>
    </source>
</evidence>
<protein>
    <recommendedName>
        <fullName evidence="3 11">Shikimate kinase</fullName>
        <shortName evidence="11">SK</shortName>
        <ecNumber evidence="3 11">2.7.1.71</ecNumber>
    </recommendedName>
</protein>
<comment type="similarity">
    <text evidence="2 11">Belongs to the shikimate kinase family.</text>
</comment>
<evidence type="ECO:0000256" key="8">
    <source>
        <dbReference type="ARBA" id="ARBA00022840"/>
    </source>
</evidence>
<dbReference type="GO" id="GO:0004765">
    <property type="term" value="F:shikimate kinase activity"/>
    <property type="evidence" value="ECO:0007669"/>
    <property type="project" value="UniProtKB-UniRule"/>
</dbReference>
<evidence type="ECO:0000256" key="5">
    <source>
        <dbReference type="ARBA" id="ARBA00022679"/>
    </source>
</evidence>
<evidence type="ECO:0000256" key="6">
    <source>
        <dbReference type="ARBA" id="ARBA00022741"/>
    </source>
</evidence>
<sequence length="1801" mass="197098">MEFVERGRADRALYTIIEEDEEIQHSSTEASPSATDHLEQSSAVSWVELSDGEDNSLGSMSPQLGTVLAEIERRPNPRLNRPYRESALFDSPRLLRNPSQGRANCGPTGIIDRNAILDSFGGIASQMDIRSYRQWCLERGTRSGQEANTLTLSAASTERDDGREPTIPGQQAASSRSVEPVRHQDAQALRCVLVDRGELVGQAGRPDSEGGPHRISNAMSDQQKTREATLAIAGAVLARAGNLDGFSDSELADLVNGFSRWPDQQKTREATVAIAGAVVARAGNLHGFSDQELANLVNGFGKWPEEEKARKAIVAIAGELGSKGRRFSTFSTSALVRVANGLSRSIEAGEIAGEVAEPALLKDRLHRLAHYLQYAEDRLQQADVHAIASIFRSLGKAQLLDDLGALAQPGLDRLEVLRAAPGFKRDNNLETMGNLCASLLPLARSPKPVLRWHRRSALNLLNAIQPVVEHKIDAYLKPSQAERTSGANASRFPALSIYQVLKSRAVLETLYRRPYVDGDELALQARQQELHGKTRQILDSTRALIYADLSCKSWNVIAEIEAKEPLEALDTFMAQNASMIQAQHAAASFDVHRVLQTMDHEPRPPQGDAGLMRLPVVDMQGRPLGSEAELRYSIFHRLTSGAVKVVAVQLKGVPTGAMLTRTLTVEGVPYRMDLFGGSKLRPPEKSLNQLASQLPFAAEEVPSGKLLAIPYAETAPGTAFEQLSRAWAPFKEAYYYTQRRGFASPPGIPDIGPHDYALEGCFKLSLLPDRPAAAVHPFRFEGRDGEIALRPHDGCGFIRASLAERMPAIARARHDAPRRMPAFADKRQSAVPPSALQHYPRSVEVAQETREKALAWLETHQSLTPEELFRTVTGGHIEGSGAIAVPSSDEYLHVPTGKSKTLTRDAGVLVGRSPYDKPNLRPFAADRVRSARDGDRTAAFLDRCVAFQYSFNVAHKSEAGLAADDPTFFAKGILIVVPDEMWPADFAERGVVMSAEDVKCHSRWLEAKDRVKADTALECVGILQATEVFAPGSLVAVPSAEQKKLDGDFDGDAVIIIGDRARLYEHVSQFDAQLQARGIASLKPPKSHTPAIEKGGYQFSRAKQILSASGLVLETYSCLQRNMLAQPLEAQRWFAERAIFGTYEGIHPELKADIRALLQEDRPDGQTLHELIARAREDSKAARHPVACELAALLVAELQDWNLQLNSEPAHEPSDVKQQLARSVTSTGAKPAVSADAGALFPKLSESYPAAADARKRIDFLLNHYQPRIDPRPDGYNPDDLRESAINLLSVGIKVGTDAYKSDTGTQVFTQKANELQRLLERRPGFRPAPYVKGQAAKLHQGRFDVDGSLADLKDNPTLAASVMEASISLAVEKRILPSALAISADDDPASRITLSSEQALERATQESAITETVHAVAELLQQDGIEVKMPHLDQRSLGQVADELTGQSVSAAQAAQWVTNAVRHVFEIPDEAFTRAFRKAALAFEERDCSEVETTNWFIRMDTPRLRGVRTTFRTAQNYRFEVEFHTPASYRAELAQSEGELVPVPRGAWEILHWGSSGESRSRAAATSRSTTVARQQIAVARSPQAGEILAALGTRPVVLVGMPASGKSRIGAQLAKELGVEFVDIDQRIVAEHGSLMEMFADPGRGEAHFRDLETKELAKQLERGPIVIATGGGCFGKESNRALILNKAKSIWLDTELKELRRRLKGDTSRALLQGVDIEQKVDQLHKERSPFYQKADIRLPIVPPFQKEKKDARICVKELYALLCSDREAALPAAEISHVSGASGAAISMSPTAHAR</sequence>
<keyword evidence="14" id="KW-1185">Reference proteome</keyword>
<keyword evidence="9 11" id="KW-0057">Aromatic amino acid biosynthesis</keyword>
<dbReference type="EMBL" id="CAADFC020000011">
    <property type="protein sequence ID" value="VIO70562.1"/>
    <property type="molecule type" value="Genomic_DNA"/>
</dbReference>
<evidence type="ECO:0000256" key="10">
    <source>
        <dbReference type="ARBA" id="ARBA00048567"/>
    </source>
</evidence>
<feature type="compositionally biased region" description="Polar residues" evidence="12">
    <location>
        <begin position="25"/>
        <end position="41"/>
    </location>
</feature>